<protein>
    <submittedName>
        <fullName evidence="4">Uncharacterized protein</fullName>
    </submittedName>
</protein>
<evidence type="ECO:0000256" key="3">
    <source>
        <dbReference type="SAM" id="SignalP"/>
    </source>
</evidence>
<feature type="signal peptide" evidence="3">
    <location>
        <begin position="1"/>
        <end position="20"/>
    </location>
</feature>
<feature type="compositionally biased region" description="Basic residues" evidence="2">
    <location>
        <begin position="264"/>
        <end position="276"/>
    </location>
</feature>
<accession>A0A5B7ZZZ3</accession>
<dbReference type="InterPro" id="IPR019734">
    <property type="entry name" value="TPR_rpt"/>
</dbReference>
<name>A0A5B7ZZZ3_9BACT</name>
<dbReference type="OrthoDB" id="1112543at2"/>
<dbReference type="RefSeq" id="WP_139515294.1">
    <property type="nucleotide sequence ID" value="NZ_CP040896.1"/>
</dbReference>
<keyword evidence="5" id="KW-1185">Reference proteome</keyword>
<feature type="compositionally biased region" description="Basic and acidic residues" evidence="2">
    <location>
        <begin position="312"/>
        <end position="324"/>
    </location>
</feature>
<dbReference type="PROSITE" id="PS50005">
    <property type="entry name" value="TPR"/>
    <property type="match status" value="1"/>
</dbReference>
<evidence type="ECO:0000313" key="5">
    <source>
        <dbReference type="Proteomes" id="UP000305398"/>
    </source>
</evidence>
<dbReference type="AlphaFoldDB" id="A0A5B7ZZZ3"/>
<feature type="chain" id="PRO_5022771998" evidence="3">
    <location>
        <begin position="21"/>
        <end position="324"/>
    </location>
</feature>
<dbReference type="SMART" id="SM00028">
    <property type="entry name" value="TPR"/>
    <property type="match status" value="2"/>
</dbReference>
<proteinExistence type="predicted"/>
<gene>
    <name evidence="4" type="ORF">FHG12_08345</name>
</gene>
<evidence type="ECO:0000313" key="4">
    <source>
        <dbReference type="EMBL" id="QDA60116.1"/>
    </source>
</evidence>
<evidence type="ECO:0000256" key="1">
    <source>
        <dbReference type="PROSITE-ProRule" id="PRU00339"/>
    </source>
</evidence>
<feature type="repeat" description="TPR" evidence="1">
    <location>
        <begin position="203"/>
        <end position="236"/>
    </location>
</feature>
<evidence type="ECO:0000256" key="2">
    <source>
        <dbReference type="SAM" id="MobiDB-lite"/>
    </source>
</evidence>
<dbReference type="Pfam" id="PF13431">
    <property type="entry name" value="TPR_17"/>
    <property type="match status" value="1"/>
</dbReference>
<feature type="region of interest" description="Disordered" evidence="2">
    <location>
        <begin position="261"/>
        <end position="324"/>
    </location>
</feature>
<reference evidence="4 5" key="1">
    <citation type="submission" date="2019-06" db="EMBL/GenBank/DDBJ databases">
        <authorList>
            <person name="Srinivasan S."/>
        </authorList>
    </citation>
    <scope>NUCLEOTIDE SEQUENCE [LARGE SCALE GENOMIC DNA]</scope>
    <source>
        <strain evidence="4 5">17J68-5</strain>
    </source>
</reference>
<keyword evidence="1" id="KW-0802">TPR repeat</keyword>
<feature type="compositionally biased region" description="Low complexity" evidence="2">
    <location>
        <begin position="277"/>
        <end position="289"/>
    </location>
</feature>
<dbReference type="Gene3D" id="1.25.40.10">
    <property type="entry name" value="Tetratricopeptide repeat domain"/>
    <property type="match status" value="1"/>
</dbReference>
<keyword evidence="3" id="KW-0732">Signal</keyword>
<organism evidence="4 5">
    <name type="scientific">Hymenobacter jejuensis</name>
    <dbReference type="NCBI Taxonomy" id="2502781"/>
    <lineage>
        <taxon>Bacteria</taxon>
        <taxon>Pseudomonadati</taxon>
        <taxon>Bacteroidota</taxon>
        <taxon>Cytophagia</taxon>
        <taxon>Cytophagales</taxon>
        <taxon>Hymenobacteraceae</taxon>
        <taxon>Hymenobacter</taxon>
    </lineage>
</organism>
<dbReference type="EMBL" id="CP040896">
    <property type="protein sequence ID" value="QDA60116.1"/>
    <property type="molecule type" value="Genomic_DNA"/>
</dbReference>
<dbReference type="KEGG" id="hyj:FHG12_08345"/>
<dbReference type="SUPFAM" id="SSF48452">
    <property type="entry name" value="TPR-like"/>
    <property type="match status" value="1"/>
</dbReference>
<dbReference type="InterPro" id="IPR011990">
    <property type="entry name" value="TPR-like_helical_dom_sf"/>
</dbReference>
<dbReference type="Proteomes" id="UP000305398">
    <property type="component" value="Chromosome"/>
</dbReference>
<feature type="compositionally biased region" description="Basic and acidic residues" evidence="2">
    <location>
        <begin position="292"/>
        <end position="303"/>
    </location>
</feature>
<sequence length="324" mass="36626">MRCFVSLSAGLLLMANTVWGQTNMAVLRKADDLVAEKKYESAFKLLNDYDPKNAQPAVALKKEEIVLNYSIASSNYRSFTFKDLSTLESLEENQEHEAPGTRYRFRVRAVLDSLKQKYPDNYKLDRGLGDYYYAVQQCDCAEKKKTEDELFPLMIKHYEEAHKHAYGDYKSYFVVGYAKQRLGQFKQSVPYFLHSIELKKDFPTAHLNLAFVYLELKQYEKARTEAQLAVDQFPDEAHKSDASFLLSKIEERIKTQKELLAAKKTGKKTSKTKKPATAKATPAKNTATPEPKPAETKAAEAKSAEATPADAKPAEAKPAEAKPN</sequence>